<evidence type="ECO:0000256" key="2">
    <source>
        <dbReference type="ARBA" id="ARBA00004651"/>
    </source>
</evidence>
<dbReference type="GO" id="GO:0000155">
    <property type="term" value="F:phosphorelay sensor kinase activity"/>
    <property type="evidence" value="ECO:0007669"/>
    <property type="project" value="InterPro"/>
</dbReference>
<keyword evidence="14" id="KW-1185">Reference proteome</keyword>
<dbReference type="InterPro" id="IPR036097">
    <property type="entry name" value="HisK_dim/P_sf"/>
</dbReference>
<dbReference type="PANTHER" id="PTHR44936">
    <property type="entry name" value="SENSOR PROTEIN CREC"/>
    <property type="match status" value="1"/>
</dbReference>
<evidence type="ECO:0000313" key="13">
    <source>
        <dbReference type="EMBL" id="TQV89381.1"/>
    </source>
</evidence>
<keyword evidence="8 13" id="KW-0418">Kinase</keyword>
<dbReference type="PRINTS" id="PR00344">
    <property type="entry name" value="BCTRLSENSOR"/>
</dbReference>
<dbReference type="InterPro" id="IPR003594">
    <property type="entry name" value="HATPase_dom"/>
</dbReference>
<dbReference type="OrthoDB" id="9804645at2"/>
<sequence>MRTLTFSLLLVVIVATFGLGWLFDRAYEQYIEMSADNTADVKSTDVVSSLQNIGIGLATTLSRIEDRTAFLESWPTNSQFTLSLESLTDFPMPQALLDKLKSGEPLLLETKSHLAFHFYLANSQELLVLKSPLLDAKQAVIKQNYVFTILFYAALILLFLLWSFPLVRQLLALRKSAKLFGDGELNHRISLGRISYIRDIEVEFNHMAQRIENLVADVKLLSNAVSHDLRTPLAKIRFGIDTLQEEEEPETRRRFEQKISDNVDEMTSLVETLLSYARLDQAMLEVKKDQVELSQLIEKCIASQTTDSVELEMVKTGKAYLVKGDSAYLMIMVNNLLQNAIHYGGGRVLIQLYDEADYVQVCISDNGDGISPEHYENILKPFVRGKEHKIQKGYGMGLAIVKRILDWHQGTIQIDKSPELSGAKFSITLPRFSSS</sequence>
<evidence type="ECO:0000256" key="4">
    <source>
        <dbReference type="ARBA" id="ARBA00022475"/>
    </source>
</evidence>
<keyword evidence="7" id="KW-0547">Nucleotide-binding</keyword>
<feature type="domain" description="Histidine kinase" evidence="11">
    <location>
        <begin position="224"/>
        <end position="433"/>
    </location>
</feature>
<evidence type="ECO:0000256" key="10">
    <source>
        <dbReference type="SAM" id="Phobius"/>
    </source>
</evidence>
<keyword evidence="10" id="KW-1133">Transmembrane helix</keyword>
<keyword evidence="9" id="KW-0067">ATP-binding</keyword>
<evidence type="ECO:0000256" key="9">
    <source>
        <dbReference type="ARBA" id="ARBA00022840"/>
    </source>
</evidence>
<evidence type="ECO:0000259" key="11">
    <source>
        <dbReference type="PROSITE" id="PS50109"/>
    </source>
</evidence>
<evidence type="ECO:0000256" key="8">
    <source>
        <dbReference type="ARBA" id="ARBA00022777"/>
    </source>
</evidence>
<dbReference type="GO" id="GO:0005886">
    <property type="term" value="C:plasma membrane"/>
    <property type="evidence" value="ECO:0007669"/>
    <property type="project" value="UniProtKB-SubCell"/>
</dbReference>
<keyword evidence="10" id="KW-0472">Membrane</keyword>
<keyword evidence="5" id="KW-0597">Phosphoprotein</keyword>
<keyword evidence="6" id="KW-0808">Transferase</keyword>
<dbReference type="Gene3D" id="1.10.287.130">
    <property type="match status" value="1"/>
</dbReference>
<evidence type="ECO:0000256" key="3">
    <source>
        <dbReference type="ARBA" id="ARBA00012438"/>
    </source>
</evidence>
<dbReference type="Pfam" id="PF00512">
    <property type="entry name" value="HisKA"/>
    <property type="match status" value="1"/>
</dbReference>
<dbReference type="InterPro" id="IPR004358">
    <property type="entry name" value="Sig_transdc_His_kin-like_C"/>
</dbReference>
<dbReference type="EMBL" id="VIKS01000001">
    <property type="protein sequence ID" value="TQV89381.1"/>
    <property type="molecule type" value="Genomic_DNA"/>
</dbReference>
<dbReference type="PROSITE" id="PS50885">
    <property type="entry name" value="HAMP"/>
    <property type="match status" value="1"/>
</dbReference>
<dbReference type="EC" id="2.7.13.3" evidence="3"/>
<protein>
    <recommendedName>
        <fullName evidence="3">histidine kinase</fullName>
        <ecNumber evidence="3">2.7.13.3</ecNumber>
    </recommendedName>
</protein>
<dbReference type="AlphaFoldDB" id="A0A545UIT3"/>
<dbReference type="Gene3D" id="6.10.340.10">
    <property type="match status" value="1"/>
</dbReference>
<dbReference type="SMART" id="SM00388">
    <property type="entry name" value="HisKA"/>
    <property type="match status" value="1"/>
</dbReference>
<dbReference type="PANTHER" id="PTHR44936:SF10">
    <property type="entry name" value="SENSOR PROTEIN RSTB"/>
    <property type="match status" value="1"/>
</dbReference>
<evidence type="ECO:0000256" key="5">
    <source>
        <dbReference type="ARBA" id="ARBA00022553"/>
    </source>
</evidence>
<evidence type="ECO:0000256" key="6">
    <source>
        <dbReference type="ARBA" id="ARBA00022679"/>
    </source>
</evidence>
<dbReference type="InterPro" id="IPR005467">
    <property type="entry name" value="His_kinase_dom"/>
</dbReference>
<feature type="domain" description="HAMP" evidence="12">
    <location>
        <begin position="164"/>
        <end position="216"/>
    </location>
</feature>
<dbReference type="SUPFAM" id="SSF55874">
    <property type="entry name" value="ATPase domain of HSP90 chaperone/DNA topoisomerase II/histidine kinase"/>
    <property type="match status" value="1"/>
</dbReference>
<proteinExistence type="predicted"/>
<evidence type="ECO:0000256" key="1">
    <source>
        <dbReference type="ARBA" id="ARBA00000085"/>
    </source>
</evidence>
<dbReference type="Proteomes" id="UP000315439">
    <property type="component" value="Unassembled WGS sequence"/>
</dbReference>
<evidence type="ECO:0000256" key="7">
    <source>
        <dbReference type="ARBA" id="ARBA00022741"/>
    </source>
</evidence>
<dbReference type="CDD" id="cd00082">
    <property type="entry name" value="HisKA"/>
    <property type="match status" value="1"/>
</dbReference>
<name>A0A545UIT3_9GAMM</name>
<dbReference type="Gene3D" id="3.30.565.10">
    <property type="entry name" value="Histidine kinase-like ATPase, C-terminal domain"/>
    <property type="match status" value="1"/>
</dbReference>
<dbReference type="RefSeq" id="WP_142891445.1">
    <property type="nucleotide sequence ID" value="NZ_ML660160.1"/>
</dbReference>
<evidence type="ECO:0000313" key="14">
    <source>
        <dbReference type="Proteomes" id="UP000315439"/>
    </source>
</evidence>
<evidence type="ECO:0000259" key="12">
    <source>
        <dbReference type="PROSITE" id="PS50885"/>
    </source>
</evidence>
<comment type="caution">
    <text evidence="13">The sequence shown here is derived from an EMBL/GenBank/DDBJ whole genome shotgun (WGS) entry which is preliminary data.</text>
</comment>
<feature type="transmembrane region" description="Helical" evidence="10">
    <location>
        <begin position="145"/>
        <end position="167"/>
    </location>
</feature>
<reference evidence="13 14" key="1">
    <citation type="submission" date="2019-07" db="EMBL/GenBank/DDBJ databases">
        <title>Draft genome for Aliikangiella sp. M105.</title>
        <authorList>
            <person name="Wang G."/>
        </authorList>
    </citation>
    <scope>NUCLEOTIDE SEQUENCE [LARGE SCALE GENOMIC DNA]</scope>
    <source>
        <strain evidence="13 14">M105</strain>
    </source>
</reference>
<gene>
    <name evidence="13" type="ORF">FLL46_00415</name>
</gene>
<comment type="catalytic activity">
    <reaction evidence="1">
        <text>ATP + protein L-histidine = ADP + protein N-phospho-L-histidine.</text>
        <dbReference type="EC" id="2.7.13.3"/>
    </reaction>
</comment>
<dbReference type="InterPro" id="IPR003660">
    <property type="entry name" value="HAMP_dom"/>
</dbReference>
<dbReference type="InterPro" id="IPR050980">
    <property type="entry name" value="2C_sensor_his_kinase"/>
</dbReference>
<dbReference type="InterPro" id="IPR036890">
    <property type="entry name" value="HATPase_C_sf"/>
</dbReference>
<keyword evidence="10" id="KW-0812">Transmembrane</keyword>
<organism evidence="13 14">
    <name type="scientific">Aliikangiella coralliicola</name>
    <dbReference type="NCBI Taxonomy" id="2592383"/>
    <lineage>
        <taxon>Bacteria</taxon>
        <taxon>Pseudomonadati</taxon>
        <taxon>Pseudomonadota</taxon>
        <taxon>Gammaproteobacteria</taxon>
        <taxon>Oceanospirillales</taxon>
        <taxon>Pleioneaceae</taxon>
        <taxon>Aliikangiella</taxon>
    </lineage>
</organism>
<dbReference type="Pfam" id="PF02518">
    <property type="entry name" value="HATPase_c"/>
    <property type="match status" value="1"/>
</dbReference>
<dbReference type="PROSITE" id="PS50109">
    <property type="entry name" value="HIS_KIN"/>
    <property type="match status" value="1"/>
</dbReference>
<dbReference type="SMART" id="SM00387">
    <property type="entry name" value="HATPase_c"/>
    <property type="match status" value="1"/>
</dbReference>
<dbReference type="GO" id="GO:0005524">
    <property type="term" value="F:ATP binding"/>
    <property type="evidence" value="ECO:0007669"/>
    <property type="project" value="UniProtKB-KW"/>
</dbReference>
<dbReference type="SUPFAM" id="SSF47384">
    <property type="entry name" value="Homodimeric domain of signal transducing histidine kinase"/>
    <property type="match status" value="1"/>
</dbReference>
<dbReference type="InterPro" id="IPR003661">
    <property type="entry name" value="HisK_dim/P_dom"/>
</dbReference>
<comment type="subcellular location">
    <subcellularLocation>
        <location evidence="2">Cell membrane</location>
        <topology evidence="2">Multi-pass membrane protein</topology>
    </subcellularLocation>
</comment>
<accession>A0A545UIT3</accession>
<keyword evidence="4" id="KW-1003">Cell membrane</keyword>